<evidence type="ECO:0000256" key="1">
    <source>
        <dbReference type="ARBA" id="ARBA00022692"/>
    </source>
</evidence>
<gene>
    <name evidence="6" type="ORF">FSO04_40445</name>
</gene>
<feature type="transmembrane region" description="Helical" evidence="4">
    <location>
        <begin position="93"/>
        <end position="115"/>
    </location>
</feature>
<feature type="transmembrane region" description="Helical" evidence="4">
    <location>
        <begin position="354"/>
        <end position="373"/>
    </location>
</feature>
<name>A0A6N6W151_9BURK</name>
<evidence type="ECO:0000313" key="6">
    <source>
        <dbReference type="EMBL" id="KAE8754295.1"/>
    </source>
</evidence>
<accession>A0A6N6W151</accession>
<dbReference type="EMBL" id="VOSW01000135">
    <property type="protein sequence ID" value="KAE8754295.1"/>
    <property type="molecule type" value="Genomic_DNA"/>
</dbReference>
<dbReference type="Pfam" id="PF07690">
    <property type="entry name" value="MFS_1"/>
    <property type="match status" value="1"/>
</dbReference>
<organism evidence="6 7">
    <name type="scientific">Paraburkholderia madseniana</name>
    <dbReference type="NCBI Taxonomy" id="2599607"/>
    <lineage>
        <taxon>Bacteria</taxon>
        <taxon>Pseudomonadati</taxon>
        <taxon>Pseudomonadota</taxon>
        <taxon>Betaproteobacteria</taxon>
        <taxon>Burkholderiales</taxon>
        <taxon>Burkholderiaceae</taxon>
        <taxon>Paraburkholderia</taxon>
    </lineage>
</organism>
<feature type="transmembrane region" description="Helical" evidence="4">
    <location>
        <begin position="127"/>
        <end position="145"/>
    </location>
</feature>
<keyword evidence="1 4" id="KW-0812">Transmembrane</keyword>
<evidence type="ECO:0000256" key="3">
    <source>
        <dbReference type="ARBA" id="ARBA00023136"/>
    </source>
</evidence>
<dbReference type="InterPro" id="IPR011701">
    <property type="entry name" value="MFS"/>
</dbReference>
<sequence>MHPSAILPFIVRMYPIPCELCLSDGRVASIHFDFTGSPAMDSSTIQCPTAAQAATPPAQSVPTARFAAMVAVAVLPLYASQTLIGPLDASLHLGAWTTLVTALTLFGYAVGLVGLVPLIDRLPNRPLIAATLFAQIACLALAAIAPLAPVFLAASFAVGVTSSVVQMLVPAAASLAPPASRGKVVGNVMSGLMLGILLSRPLASVIGGALGWRAFYAADALLLAAVTLVVVPRVPDSRPVGAPPYAALLASMVRLVAHEPVLRRRALYQGLLMAGFNAFWSSVAIVLTRAPLGLNSTSVALFALAGGGSVFIAPLAGRAGDRGWSKPASMLAHAVAIAAALLAALALTSGVSRVASITMLAVAAFFIDGGVIADQALGRRAINLLAPESRGRVNGLYTGLFFVGSAVGATSAGPALARWGWPGVCVAALGFFAAAAGLHLRDSSRGCDT</sequence>
<dbReference type="InterPro" id="IPR036259">
    <property type="entry name" value="MFS_trans_sf"/>
</dbReference>
<feature type="transmembrane region" description="Helical" evidence="4">
    <location>
        <begin position="328"/>
        <end position="348"/>
    </location>
</feature>
<feature type="transmembrane region" description="Helical" evidence="4">
    <location>
        <begin position="394"/>
        <end position="413"/>
    </location>
</feature>
<dbReference type="PANTHER" id="PTHR42910">
    <property type="entry name" value="TRANSPORTER SCO4007-RELATED"/>
    <property type="match status" value="1"/>
</dbReference>
<dbReference type="PROSITE" id="PS50850">
    <property type="entry name" value="MFS"/>
    <property type="match status" value="1"/>
</dbReference>
<dbReference type="InterPro" id="IPR020846">
    <property type="entry name" value="MFS_dom"/>
</dbReference>
<dbReference type="Proteomes" id="UP000463700">
    <property type="component" value="Unassembled WGS sequence"/>
</dbReference>
<reference evidence="6 7" key="1">
    <citation type="journal article" date="2020" name="Int. J. Syst. Evol. Microbiol.">
        <title>Paraburkholderia madseniana sp. nov., a phenolic acid-degrading bacterium isolated from acidic forest soil.</title>
        <authorList>
            <person name="Wilhelm R.C."/>
            <person name="Murphy S.J.L."/>
            <person name="Feriancek N.M."/>
            <person name="Karasz D.C."/>
            <person name="DeRito C.M."/>
            <person name="Newman J.D."/>
            <person name="Buckley D.H."/>
        </authorList>
    </citation>
    <scope>NUCLEOTIDE SEQUENCE [LARGE SCALE GENOMIC DNA]</scope>
    <source>
        <strain evidence="6 7">RP11</strain>
    </source>
</reference>
<protein>
    <submittedName>
        <fullName evidence="6">MFS transporter</fullName>
    </submittedName>
</protein>
<dbReference type="OrthoDB" id="9815356at2"/>
<evidence type="ECO:0000256" key="4">
    <source>
        <dbReference type="SAM" id="Phobius"/>
    </source>
</evidence>
<evidence type="ECO:0000256" key="2">
    <source>
        <dbReference type="ARBA" id="ARBA00022989"/>
    </source>
</evidence>
<feature type="transmembrane region" description="Helical" evidence="4">
    <location>
        <begin position="299"/>
        <end position="316"/>
    </location>
</feature>
<keyword evidence="2 4" id="KW-1133">Transmembrane helix</keyword>
<proteinExistence type="predicted"/>
<evidence type="ECO:0000259" key="5">
    <source>
        <dbReference type="PROSITE" id="PS50850"/>
    </source>
</evidence>
<feature type="transmembrane region" description="Helical" evidence="4">
    <location>
        <begin position="151"/>
        <end position="172"/>
    </location>
</feature>
<dbReference type="SUPFAM" id="SSF103473">
    <property type="entry name" value="MFS general substrate transporter"/>
    <property type="match status" value="1"/>
</dbReference>
<feature type="transmembrane region" description="Helical" evidence="4">
    <location>
        <begin position="184"/>
        <end position="202"/>
    </location>
</feature>
<comment type="caution">
    <text evidence="6">The sequence shown here is derived from an EMBL/GenBank/DDBJ whole genome shotgun (WGS) entry which is preliminary data.</text>
</comment>
<evidence type="ECO:0000313" key="7">
    <source>
        <dbReference type="Proteomes" id="UP000463700"/>
    </source>
</evidence>
<dbReference type="GO" id="GO:0022857">
    <property type="term" value="F:transmembrane transporter activity"/>
    <property type="evidence" value="ECO:0007669"/>
    <property type="project" value="InterPro"/>
</dbReference>
<feature type="transmembrane region" description="Helical" evidence="4">
    <location>
        <begin position="266"/>
        <end position="287"/>
    </location>
</feature>
<keyword evidence="3 4" id="KW-0472">Membrane</keyword>
<dbReference type="AlphaFoldDB" id="A0A6N6W151"/>
<feature type="domain" description="Major facilitator superfamily (MFS) profile" evidence="5">
    <location>
        <begin position="57"/>
        <end position="445"/>
    </location>
</feature>
<feature type="transmembrane region" description="Helical" evidence="4">
    <location>
        <begin position="419"/>
        <end position="440"/>
    </location>
</feature>
<dbReference type="Gene3D" id="1.20.1250.20">
    <property type="entry name" value="MFS general substrate transporter like domains"/>
    <property type="match status" value="1"/>
</dbReference>
<dbReference type="PANTHER" id="PTHR42910:SF1">
    <property type="entry name" value="MAJOR FACILITATOR SUPERFAMILY (MFS) PROFILE DOMAIN-CONTAINING PROTEIN"/>
    <property type="match status" value="1"/>
</dbReference>
<feature type="transmembrane region" description="Helical" evidence="4">
    <location>
        <begin position="214"/>
        <end position="231"/>
    </location>
</feature>